<gene>
    <name evidence="2" type="ORF">F2Q68_00039614</name>
</gene>
<accession>A0A8S9M8N0</accession>
<evidence type="ECO:0000313" key="3">
    <source>
        <dbReference type="Proteomes" id="UP000712281"/>
    </source>
</evidence>
<feature type="compositionally biased region" description="Polar residues" evidence="1">
    <location>
        <begin position="107"/>
        <end position="117"/>
    </location>
</feature>
<dbReference type="InterPro" id="IPR036875">
    <property type="entry name" value="Znf_CCHC_sf"/>
</dbReference>
<feature type="compositionally biased region" description="Basic and acidic residues" evidence="1">
    <location>
        <begin position="157"/>
        <end position="175"/>
    </location>
</feature>
<evidence type="ECO:0000313" key="2">
    <source>
        <dbReference type="EMBL" id="KAF2616404.1"/>
    </source>
</evidence>
<feature type="compositionally biased region" description="Low complexity" evidence="1">
    <location>
        <begin position="181"/>
        <end position="207"/>
    </location>
</feature>
<feature type="compositionally biased region" description="Basic residues" evidence="1">
    <location>
        <begin position="118"/>
        <end position="129"/>
    </location>
</feature>
<dbReference type="GO" id="GO:0008270">
    <property type="term" value="F:zinc ion binding"/>
    <property type="evidence" value="ECO:0007669"/>
    <property type="project" value="InterPro"/>
</dbReference>
<feature type="region of interest" description="Disordered" evidence="1">
    <location>
        <begin position="98"/>
        <end position="131"/>
    </location>
</feature>
<organism evidence="2 3">
    <name type="scientific">Brassica cretica</name>
    <name type="common">Mustard</name>
    <dbReference type="NCBI Taxonomy" id="69181"/>
    <lineage>
        <taxon>Eukaryota</taxon>
        <taxon>Viridiplantae</taxon>
        <taxon>Streptophyta</taxon>
        <taxon>Embryophyta</taxon>
        <taxon>Tracheophyta</taxon>
        <taxon>Spermatophyta</taxon>
        <taxon>Magnoliopsida</taxon>
        <taxon>eudicotyledons</taxon>
        <taxon>Gunneridae</taxon>
        <taxon>Pentapetalae</taxon>
        <taxon>rosids</taxon>
        <taxon>malvids</taxon>
        <taxon>Brassicales</taxon>
        <taxon>Brassicaceae</taxon>
        <taxon>Brassiceae</taxon>
        <taxon>Brassica</taxon>
    </lineage>
</organism>
<dbReference type="EMBL" id="QGKW02000007">
    <property type="protein sequence ID" value="KAF2616404.1"/>
    <property type="molecule type" value="Genomic_DNA"/>
</dbReference>
<proteinExistence type="predicted"/>
<protein>
    <recommendedName>
        <fullName evidence="4">CCHC-type domain-containing protein</fullName>
    </recommendedName>
</protein>
<dbReference type="AlphaFoldDB" id="A0A8S9M8N0"/>
<evidence type="ECO:0008006" key="4">
    <source>
        <dbReference type="Google" id="ProtNLM"/>
    </source>
</evidence>
<name>A0A8S9M8N0_BRACR</name>
<dbReference type="GO" id="GO:0003676">
    <property type="term" value="F:nucleic acid binding"/>
    <property type="evidence" value="ECO:0007669"/>
    <property type="project" value="InterPro"/>
</dbReference>
<feature type="region of interest" description="Disordered" evidence="1">
    <location>
        <begin position="157"/>
        <end position="253"/>
    </location>
</feature>
<comment type="caution">
    <text evidence="2">The sequence shown here is derived from an EMBL/GenBank/DDBJ whole genome shotgun (WGS) entry which is preliminary data.</text>
</comment>
<dbReference type="Gene3D" id="4.10.60.10">
    <property type="entry name" value="Zinc finger, CCHC-type"/>
    <property type="match status" value="1"/>
</dbReference>
<reference evidence="2" key="1">
    <citation type="submission" date="2019-12" db="EMBL/GenBank/DDBJ databases">
        <title>Genome sequencing and annotation of Brassica cretica.</title>
        <authorList>
            <person name="Studholme D.J."/>
            <person name="Sarris P.F."/>
        </authorList>
    </citation>
    <scope>NUCLEOTIDE SEQUENCE</scope>
    <source>
        <strain evidence="2">PFS-001/15</strain>
        <tissue evidence="2">Leaf</tissue>
    </source>
</reference>
<feature type="compositionally biased region" description="Basic residues" evidence="1">
    <location>
        <begin position="236"/>
        <end position="245"/>
    </location>
</feature>
<evidence type="ECO:0000256" key="1">
    <source>
        <dbReference type="SAM" id="MobiDB-lite"/>
    </source>
</evidence>
<sequence length="253" mass="27703">MPFPLIAPGETKRSDRIGSKGTTILYLSTLTLETRSGPREPLKGSDRIGLKGGLRKQVLVTSQWLPPICTHCQEVGHSIKRSPTAPITCTICKSTGHEISACPRSRPNPSKSDQVTTNKKKKKQKRKRAEKPIFAPILDLTGTLEIDIGLDKLKENKDQTSKVPTVDDQKDDADIGKQQQPSSSSSSSSEDTASSEPDTSEYSSEEMSSSKEEGEYTTVVSKKTRKLLLQQQKKASSSKKKKLPRGTRPPPSS</sequence>
<dbReference type="Proteomes" id="UP000712281">
    <property type="component" value="Unassembled WGS sequence"/>
</dbReference>
<dbReference type="SUPFAM" id="SSF57756">
    <property type="entry name" value="Retrovirus zinc finger-like domains"/>
    <property type="match status" value="1"/>
</dbReference>